<reference evidence="2" key="2">
    <citation type="journal article" date="2024" name="Plant">
        <title>Genomic evolution and insights into agronomic trait innovations of Sesamum species.</title>
        <authorList>
            <person name="Miao H."/>
            <person name="Wang L."/>
            <person name="Qu L."/>
            <person name="Liu H."/>
            <person name="Sun Y."/>
            <person name="Le M."/>
            <person name="Wang Q."/>
            <person name="Wei S."/>
            <person name="Zheng Y."/>
            <person name="Lin W."/>
            <person name="Duan Y."/>
            <person name="Cao H."/>
            <person name="Xiong S."/>
            <person name="Wang X."/>
            <person name="Wei L."/>
            <person name="Li C."/>
            <person name="Ma Q."/>
            <person name="Ju M."/>
            <person name="Zhao R."/>
            <person name="Li G."/>
            <person name="Mu C."/>
            <person name="Tian Q."/>
            <person name="Mei H."/>
            <person name="Zhang T."/>
            <person name="Gao T."/>
            <person name="Zhang H."/>
        </authorList>
    </citation>
    <scope>NUCLEOTIDE SEQUENCE</scope>
    <source>
        <strain evidence="2">G02</strain>
    </source>
</reference>
<gene>
    <name evidence="2" type="ORF">Sradi_5315300</name>
</gene>
<evidence type="ECO:0000313" key="2">
    <source>
        <dbReference type="EMBL" id="KAL0320538.1"/>
    </source>
</evidence>
<feature type="transmembrane region" description="Helical" evidence="1">
    <location>
        <begin position="110"/>
        <end position="133"/>
    </location>
</feature>
<protein>
    <submittedName>
        <fullName evidence="2">Sugar phosphate/phosphate translocator</fullName>
    </submittedName>
</protein>
<dbReference type="AlphaFoldDB" id="A0AAW2LNC6"/>
<name>A0AAW2LNC6_SESRA</name>
<reference evidence="2" key="1">
    <citation type="submission" date="2020-06" db="EMBL/GenBank/DDBJ databases">
        <authorList>
            <person name="Li T."/>
            <person name="Hu X."/>
            <person name="Zhang T."/>
            <person name="Song X."/>
            <person name="Zhang H."/>
            <person name="Dai N."/>
            <person name="Sheng W."/>
            <person name="Hou X."/>
            <person name="Wei L."/>
        </authorList>
    </citation>
    <scope>NUCLEOTIDE SEQUENCE</scope>
    <source>
        <strain evidence="2">G02</strain>
        <tissue evidence="2">Leaf</tissue>
    </source>
</reference>
<dbReference type="EMBL" id="JACGWJ010000024">
    <property type="protein sequence ID" value="KAL0320538.1"/>
    <property type="molecule type" value="Genomic_DNA"/>
</dbReference>
<comment type="caution">
    <text evidence="2">The sequence shown here is derived from an EMBL/GenBank/DDBJ whole genome shotgun (WGS) entry which is preliminary data.</text>
</comment>
<proteinExistence type="predicted"/>
<keyword evidence="1" id="KW-1133">Transmembrane helix</keyword>
<accession>A0AAW2LNC6</accession>
<keyword evidence="1" id="KW-0472">Membrane</keyword>
<evidence type="ECO:0000256" key="1">
    <source>
        <dbReference type="SAM" id="Phobius"/>
    </source>
</evidence>
<feature type="transmembrane region" description="Helical" evidence="1">
    <location>
        <begin position="15"/>
        <end position="32"/>
    </location>
</feature>
<keyword evidence="1" id="KW-0812">Transmembrane</keyword>
<sequence>MADPDRKWLRQEFTTYAYILLYIALSSGQIFFNKVPSSLSIPCPSLMCMYAYDSGFYSGFSWKHFVKLVWVLSSKEINLSISSWTDTASHGLLLCFMFYAYQSFQGNTAYLYISVAFAQMLKAIILALLMFTLGDICSASCCFHSWCISWTRSDELQDASDNVGYRVGS</sequence>
<organism evidence="2">
    <name type="scientific">Sesamum radiatum</name>
    <name type="common">Black benniseed</name>
    <dbReference type="NCBI Taxonomy" id="300843"/>
    <lineage>
        <taxon>Eukaryota</taxon>
        <taxon>Viridiplantae</taxon>
        <taxon>Streptophyta</taxon>
        <taxon>Embryophyta</taxon>
        <taxon>Tracheophyta</taxon>
        <taxon>Spermatophyta</taxon>
        <taxon>Magnoliopsida</taxon>
        <taxon>eudicotyledons</taxon>
        <taxon>Gunneridae</taxon>
        <taxon>Pentapetalae</taxon>
        <taxon>asterids</taxon>
        <taxon>lamiids</taxon>
        <taxon>Lamiales</taxon>
        <taxon>Pedaliaceae</taxon>
        <taxon>Sesamum</taxon>
    </lineage>
</organism>